<dbReference type="Proteomes" id="UP001362999">
    <property type="component" value="Unassembled WGS sequence"/>
</dbReference>
<sequence>MSSPMFERIQRAATAQPAWKPLVLVTVALSGLTVILYIQQNTQSSLGTHSEQLLAHISAKNPDISSVLEESSGPARAPDVDKKGVPS</sequence>
<evidence type="ECO:0000256" key="1">
    <source>
        <dbReference type="SAM" id="MobiDB-lite"/>
    </source>
</evidence>
<dbReference type="EMBL" id="JAWWNJ010000008">
    <property type="protein sequence ID" value="KAK7050170.1"/>
    <property type="molecule type" value="Genomic_DNA"/>
</dbReference>
<proteinExistence type="predicted"/>
<comment type="caution">
    <text evidence="3">The sequence shown here is derived from an EMBL/GenBank/DDBJ whole genome shotgun (WGS) entry which is preliminary data.</text>
</comment>
<feature type="region of interest" description="Disordered" evidence="1">
    <location>
        <begin position="65"/>
        <end position="87"/>
    </location>
</feature>
<name>A0AAW0DII6_9AGAR</name>
<evidence type="ECO:0000313" key="3">
    <source>
        <dbReference type="EMBL" id="KAK7050170.1"/>
    </source>
</evidence>
<protein>
    <submittedName>
        <fullName evidence="3">Uncharacterized protein</fullName>
    </submittedName>
</protein>
<accession>A0AAW0DII6</accession>
<feature type="compositionally biased region" description="Basic and acidic residues" evidence="1">
    <location>
        <begin position="78"/>
        <end position="87"/>
    </location>
</feature>
<evidence type="ECO:0000313" key="4">
    <source>
        <dbReference type="Proteomes" id="UP001362999"/>
    </source>
</evidence>
<keyword evidence="4" id="KW-1185">Reference proteome</keyword>
<organism evidence="3 4">
    <name type="scientific">Favolaschia claudopus</name>
    <dbReference type="NCBI Taxonomy" id="2862362"/>
    <lineage>
        <taxon>Eukaryota</taxon>
        <taxon>Fungi</taxon>
        <taxon>Dikarya</taxon>
        <taxon>Basidiomycota</taxon>
        <taxon>Agaricomycotina</taxon>
        <taxon>Agaricomycetes</taxon>
        <taxon>Agaricomycetidae</taxon>
        <taxon>Agaricales</taxon>
        <taxon>Marasmiineae</taxon>
        <taxon>Mycenaceae</taxon>
        <taxon>Favolaschia</taxon>
    </lineage>
</organism>
<dbReference type="AlphaFoldDB" id="A0AAW0DII6"/>
<reference evidence="3 4" key="1">
    <citation type="journal article" date="2024" name="J Genomics">
        <title>Draft genome sequencing and assembly of Favolaschia claudopus CIRM-BRFM 2984 isolated from oak limbs.</title>
        <authorList>
            <person name="Navarro D."/>
            <person name="Drula E."/>
            <person name="Chaduli D."/>
            <person name="Cazenave R."/>
            <person name="Ahrendt S."/>
            <person name="Wang J."/>
            <person name="Lipzen A."/>
            <person name="Daum C."/>
            <person name="Barry K."/>
            <person name="Grigoriev I.V."/>
            <person name="Favel A."/>
            <person name="Rosso M.N."/>
            <person name="Martin F."/>
        </authorList>
    </citation>
    <scope>NUCLEOTIDE SEQUENCE [LARGE SCALE GENOMIC DNA]</scope>
    <source>
        <strain evidence="3 4">CIRM-BRFM 2984</strain>
    </source>
</reference>
<keyword evidence="2" id="KW-0472">Membrane</keyword>
<gene>
    <name evidence="3" type="ORF">R3P38DRAFT_3173247</name>
</gene>
<keyword evidence="2" id="KW-1133">Transmembrane helix</keyword>
<evidence type="ECO:0000256" key="2">
    <source>
        <dbReference type="SAM" id="Phobius"/>
    </source>
</evidence>
<keyword evidence="2" id="KW-0812">Transmembrane</keyword>
<feature type="transmembrane region" description="Helical" evidence="2">
    <location>
        <begin position="21"/>
        <end position="38"/>
    </location>
</feature>